<keyword evidence="15" id="KW-1185">Reference proteome</keyword>
<dbReference type="SUPFAM" id="SSF50447">
    <property type="entry name" value="Translation proteins"/>
    <property type="match status" value="1"/>
</dbReference>
<protein>
    <recommendedName>
        <fullName evidence="12">Alanine--tRNA ligase</fullName>
        <ecNumber evidence="12">6.1.1.7</ecNumber>
    </recommendedName>
    <alternativeName>
        <fullName evidence="12">Alanyl-tRNA synthetase</fullName>
        <shortName evidence="12">AlaRS</shortName>
    </alternativeName>
</protein>
<evidence type="ECO:0000256" key="12">
    <source>
        <dbReference type="HAMAP-Rule" id="MF_00036"/>
    </source>
</evidence>
<evidence type="ECO:0000313" key="15">
    <source>
        <dbReference type="Proteomes" id="UP000077245"/>
    </source>
</evidence>
<dbReference type="Gene3D" id="6.10.250.550">
    <property type="match status" value="1"/>
</dbReference>
<comment type="cofactor">
    <cofactor evidence="12">
        <name>Zn(2+)</name>
        <dbReference type="ChEBI" id="CHEBI:29105"/>
    </cofactor>
    <text evidence="12">Binds 1 zinc ion per subunit.</text>
</comment>
<dbReference type="InterPro" id="IPR018162">
    <property type="entry name" value="Ala-tRNA-ligase_IIc_anticod-bd"/>
</dbReference>
<evidence type="ECO:0000256" key="7">
    <source>
        <dbReference type="ARBA" id="ARBA00022833"/>
    </source>
</evidence>
<comment type="catalytic activity">
    <reaction evidence="12">
        <text>tRNA(Ala) + L-alanine + ATP = L-alanyl-tRNA(Ala) + AMP + diphosphate</text>
        <dbReference type="Rhea" id="RHEA:12540"/>
        <dbReference type="Rhea" id="RHEA-COMP:9657"/>
        <dbReference type="Rhea" id="RHEA-COMP:9923"/>
        <dbReference type="ChEBI" id="CHEBI:30616"/>
        <dbReference type="ChEBI" id="CHEBI:33019"/>
        <dbReference type="ChEBI" id="CHEBI:57972"/>
        <dbReference type="ChEBI" id="CHEBI:78442"/>
        <dbReference type="ChEBI" id="CHEBI:78497"/>
        <dbReference type="ChEBI" id="CHEBI:456215"/>
        <dbReference type="EC" id="6.1.1.7"/>
    </reaction>
</comment>
<accession>A0A166DCP4</accession>
<dbReference type="NCBIfam" id="TIGR03683">
    <property type="entry name" value="A-tRNA_syn_arch"/>
    <property type="match status" value="1"/>
</dbReference>
<dbReference type="Proteomes" id="UP000077245">
    <property type="component" value="Unassembled WGS sequence"/>
</dbReference>
<dbReference type="Gene3D" id="2.40.30.130">
    <property type="match status" value="1"/>
</dbReference>
<dbReference type="RefSeq" id="WP_067089240.1">
    <property type="nucleotide sequence ID" value="NZ_LWMV01000037.1"/>
</dbReference>
<comment type="caution">
    <text evidence="14">The sequence shown here is derived from an EMBL/GenBank/DDBJ whole genome shotgun (WGS) entry which is preliminary data.</text>
</comment>
<dbReference type="Pfam" id="PF01411">
    <property type="entry name" value="tRNA-synt_2c"/>
    <property type="match status" value="1"/>
</dbReference>
<comment type="subcellular location">
    <subcellularLocation>
        <location evidence="12">Cytoplasm</location>
    </subcellularLocation>
</comment>
<keyword evidence="9 12" id="KW-0694">RNA-binding</keyword>
<dbReference type="InterPro" id="IPR012947">
    <property type="entry name" value="tRNA_SAD"/>
</dbReference>
<dbReference type="SUPFAM" id="SSF101353">
    <property type="entry name" value="Putative anticodon-binding domain of alanyl-tRNA synthetase (AlaRS)"/>
    <property type="match status" value="1"/>
</dbReference>
<dbReference type="Gene3D" id="3.10.310.40">
    <property type="match status" value="1"/>
</dbReference>
<feature type="binding site" evidence="12">
    <location>
        <position position="609"/>
    </location>
    <ligand>
        <name>Zn(2+)</name>
        <dbReference type="ChEBI" id="CHEBI:29105"/>
    </ligand>
</feature>
<dbReference type="InterPro" id="IPR009000">
    <property type="entry name" value="Transl_B-barrel_sf"/>
</dbReference>
<dbReference type="OrthoDB" id="7506at2157"/>
<dbReference type="AlphaFoldDB" id="A0A166DCP4"/>
<evidence type="ECO:0000259" key="13">
    <source>
        <dbReference type="PROSITE" id="PS50860"/>
    </source>
</evidence>
<dbReference type="Gene3D" id="3.30.980.10">
    <property type="entry name" value="Threonyl-trna Synthetase, Chain A, domain 2"/>
    <property type="match status" value="1"/>
</dbReference>
<evidence type="ECO:0000256" key="5">
    <source>
        <dbReference type="ARBA" id="ARBA00022723"/>
    </source>
</evidence>
<dbReference type="InterPro" id="IPR045864">
    <property type="entry name" value="aa-tRNA-synth_II/BPL/LPL"/>
</dbReference>
<dbReference type="SUPFAM" id="SSF55186">
    <property type="entry name" value="ThrRS/AlaRS common domain"/>
    <property type="match status" value="1"/>
</dbReference>
<dbReference type="EC" id="6.1.1.7" evidence="12"/>
<dbReference type="InterPro" id="IPR018163">
    <property type="entry name" value="Thr/Ala-tRNA-synth_IIc_edit"/>
</dbReference>
<evidence type="ECO:0000256" key="2">
    <source>
        <dbReference type="ARBA" id="ARBA00022490"/>
    </source>
</evidence>
<keyword evidence="10 12" id="KW-0648">Protein biosynthesis</keyword>
<dbReference type="FunFam" id="3.30.980.10:FF:000004">
    <property type="entry name" value="Alanine--tRNA ligase, cytoplasmic"/>
    <property type="match status" value="1"/>
</dbReference>
<dbReference type="SMART" id="SM00863">
    <property type="entry name" value="tRNA_SAD"/>
    <property type="match status" value="1"/>
</dbReference>
<dbReference type="Pfam" id="PF02272">
    <property type="entry name" value="DHHA1"/>
    <property type="match status" value="1"/>
</dbReference>
<dbReference type="InterPro" id="IPR022429">
    <property type="entry name" value="Ala-tRNA_lgiase_arc"/>
</dbReference>
<feature type="domain" description="Alanyl-transfer RNA synthetases family profile" evidence="13">
    <location>
        <begin position="51"/>
        <end position="778"/>
    </location>
</feature>
<evidence type="ECO:0000256" key="3">
    <source>
        <dbReference type="ARBA" id="ARBA00022555"/>
    </source>
</evidence>
<keyword evidence="3 12" id="KW-0820">tRNA-binding</keyword>
<dbReference type="InterPro" id="IPR050058">
    <property type="entry name" value="Ala-tRNA_ligase"/>
</dbReference>
<dbReference type="InterPro" id="IPR003156">
    <property type="entry name" value="DHHA1_dom"/>
</dbReference>
<evidence type="ECO:0000313" key="14">
    <source>
        <dbReference type="EMBL" id="KZX15449.1"/>
    </source>
</evidence>
<dbReference type="GO" id="GO:0002161">
    <property type="term" value="F:aminoacyl-tRNA deacylase activity"/>
    <property type="evidence" value="ECO:0007669"/>
    <property type="project" value="TreeGrafter"/>
</dbReference>
<dbReference type="GO" id="GO:0000049">
    <property type="term" value="F:tRNA binding"/>
    <property type="evidence" value="ECO:0007669"/>
    <property type="project" value="UniProtKB-KW"/>
</dbReference>
<reference evidence="14 15" key="1">
    <citation type="submission" date="2016-04" db="EMBL/GenBank/DDBJ databases">
        <title>Genome sequence of Methanobrevibacter curvatus DSM 11111.</title>
        <authorList>
            <person name="Poehlein A."/>
            <person name="Seedorf H."/>
            <person name="Daniel R."/>
        </authorList>
    </citation>
    <scope>NUCLEOTIDE SEQUENCE [LARGE SCALE GENOMIC DNA]</scope>
    <source>
        <strain evidence="14 15">DSM 11111</strain>
    </source>
</reference>
<feature type="binding site" evidence="12">
    <location>
        <position position="605"/>
    </location>
    <ligand>
        <name>Zn(2+)</name>
        <dbReference type="ChEBI" id="CHEBI:29105"/>
    </ligand>
</feature>
<dbReference type="STRING" id="49547.MBCUR_02620"/>
<name>A0A166DCP4_9EURY</name>
<evidence type="ECO:0000256" key="6">
    <source>
        <dbReference type="ARBA" id="ARBA00022741"/>
    </source>
</evidence>
<gene>
    <name evidence="12 14" type="primary">alaS</name>
    <name evidence="14" type="ORF">MBCUR_02620</name>
</gene>
<comment type="similarity">
    <text evidence="1 12">Belongs to the class-II aminoacyl-tRNA synthetase family.</text>
</comment>
<keyword evidence="7 12" id="KW-0862">Zinc</keyword>
<dbReference type="FunFam" id="3.10.310.40:FF:000001">
    <property type="entry name" value="Alanine--tRNA ligase"/>
    <property type="match status" value="1"/>
</dbReference>
<dbReference type="Pfam" id="PF07973">
    <property type="entry name" value="tRNA_SAD"/>
    <property type="match status" value="1"/>
</dbReference>
<evidence type="ECO:0000256" key="8">
    <source>
        <dbReference type="ARBA" id="ARBA00022840"/>
    </source>
</evidence>
<keyword evidence="4 12" id="KW-0436">Ligase</keyword>
<dbReference type="Gene3D" id="3.30.54.20">
    <property type="match status" value="1"/>
</dbReference>
<comment type="function">
    <text evidence="12">Catalyzes the attachment of alanine to tRNA(Ala) in a two-step reaction: alanine is first activated by ATP to form Ala-AMP and then transferred to the acceptor end of tRNA(Ala). Also edits incorrectly charged Ser-tRNA(Ala) and Gly-tRNA(Ala) via its editing domain.</text>
</comment>
<comment type="domain">
    <text evidence="12">Consists of three domains; the N-terminal catalytic domain, the editing domain and the C-terminal C-Ala domain. The editing domain removes incorrectly charged amino acids, while the C-Ala domain, along with tRNA(Ala), serves as a bridge to cooperatively bring together the editing and aminoacylation centers thus stimulating deacylation of misacylated tRNAs.</text>
</comment>
<evidence type="ECO:0000256" key="1">
    <source>
        <dbReference type="ARBA" id="ARBA00008226"/>
    </source>
</evidence>
<evidence type="ECO:0000256" key="10">
    <source>
        <dbReference type="ARBA" id="ARBA00022917"/>
    </source>
</evidence>
<dbReference type="InterPro" id="IPR018165">
    <property type="entry name" value="Ala-tRNA-synth_IIc_core"/>
</dbReference>
<dbReference type="InterPro" id="IPR018164">
    <property type="entry name" value="Ala-tRNA-synth_IIc_N"/>
</dbReference>
<dbReference type="CDD" id="cd00673">
    <property type="entry name" value="AlaRS_core"/>
    <property type="match status" value="1"/>
</dbReference>
<dbReference type="SUPFAM" id="SSF55681">
    <property type="entry name" value="Class II aaRS and biotin synthetases"/>
    <property type="match status" value="1"/>
</dbReference>
<keyword evidence="6 12" id="KW-0547">Nucleotide-binding</keyword>
<keyword evidence="2 12" id="KW-0963">Cytoplasm</keyword>
<dbReference type="GO" id="GO:0005737">
    <property type="term" value="C:cytoplasm"/>
    <property type="evidence" value="ECO:0007669"/>
    <property type="project" value="UniProtKB-SubCell"/>
</dbReference>
<dbReference type="PANTHER" id="PTHR11777">
    <property type="entry name" value="ALANYL-TRNA SYNTHETASE"/>
    <property type="match status" value="1"/>
</dbReference>
<organism evidence="14 15">
    <name type="scientific">Methanobrevibacter curvatus</name>
    <dbReference type="NCBI Taxonomy" id="49547"/>
    <lineage>
        <taxon>Archaea</taxon>
        <taxon>Methanobacteriati</taxon>
        <taxon>Methanobacteriota</taxon>
        <taxon>Methanomada group</taxon>
        <taxon>Methanobacteria</taxon>
        <taxon>Methanobacteriales</taxon>
        <taxon>Methanobacteriaceae</taxon>
        <taxon>Methanobrevibacter</taxon>
    </lineage>
</organism>
<evidence type="ECO:0000256" key="9">
    <source>
        <dbReference type="ARBA" id="ARBA00022884"/>
    </source>
</evidence>
<evidence type="ECO:0000256" key="4">
    <source>
        <dbReference type="ARBA" id="ARBA00022598"/>
    </source>
</evidence>
<feature type="binding site" evidence="12">
    <location>
        <position position="739"/>
    </location>
    <ligand>
        <name>Zn(2+)</name>
        <dbReference type="ChEBI" id="CHEBI:29105"/>
    </ligand>
</feature>
<dbReference type="HAMAP" id="MF_00036_A">
    <property type="entry name" value="Ala_tRNA_synth_A"/>
    <property type="match status" value="1"/>
</dbReference>
<dbReference type="PATRIC" id="fig|49547.3.peg.279"/>
<dbReference type="GO" id="GO:0005524">
    <property type="term" value="F:ATP binding"/>
    <property type="evidence" value="ECO:0007669"/>
    <property type="project" value="UniProtKB-UniRule"/>
</dbReference>
<keyword evidence="8 12" id="KW-0067">ATP-binding</keyword>
<feature type="binding site" evidence="12">
    <location>
        <position position="735"/>
    </location>
    <ligand>
        <name>Zn(2+)</name>
        <dbReference type="ChEBI" id="CHEBI:29105"/>
    </ligand>
</feature>
<sequence>MTNELESLGYKRQKCVKCESYFWSLKERSTCGDAPCDEYEFIGNSPTKNSYNLYDIQQKFKEFFEKNGHTPIPRYPVLAKRWRDDVFLVGASIYDFQPWVTSGLVEPPANPLTIAQPSIRLNDVDNVGRTGRHMTCFTMGAHHAFNSPENEIYWKENTVKLCHGFISSLEIDPSEITFIESWWEGGGNAGPCYEVCVRGVELATLVFMQYKILSNGEKEEIPLKTVDTGYGLERFTWISQGTPTAYDACFAPVIDKLKKITNVDVDEKILAENAQIAGMMDIETFADIRSLREKVAERLNISLDELLKSTEPMEAIYIIADHTRCLAFMIADGIIPSNVKEGYLARLVLRRTIRFMKELEMKESLSDIMNIQLNFLTEFYPEIMESEDHIMNIINLEEKRYFKTIESGKKTVKRNIKQLKKQKILEMPLKTLIELYDAQGMPPETVKEIADENDFKANIPDNFFTLVAESHSGEKQKEKKVLKIDYPDTKLLFYDDFYKKDFEAEIIDVIKIKSDVAIILNQTAIYPEGGGQPSDLGTLLIDINDKYLELSITHAEKVDGVVLHRIAINDKSEIDSKYEYLKKLLGWKLKGKIDWNRRIALARNHTATHLIIAASKQVLGDHVWQAGAQKGLTHSRLDLAHYKRISEKELNEIEKIANSFVMDNLAVDTRFMSRNEAEKAYGLSLYQGGVVPGSVIRVVRVCNSKNQSIESKSGLTNPDDSNSFTVQNSIDVQACAGTHVLNTGDIGLIKINKTERVQDGVERLDFSAGIAAVESMQANDKLLKDSSAIFKVANNQLPKTCDRFFSEWKGFKNEIEKLQKEIADLKSSNIENDIIELNGLKILTQVLDGDIKEMQKIATDFTDNEKVDLIAIGNMDGKIVVSTSKTAIDNGIKANNIVKNLAPILGGGGGGRDNLAQGAGKNTDKIQDALNEVLNIVKN</sequence>
<dbReference type="PRINTS" id="PR00980">
    <property type="entry name" value="TRNASYNTHALA"/>
</dbReference>
<dbReference type="NCBIfam" id="TIGR00344">
    <property type="entry name" value="alaS"/>
    <property type="match status" value="1"/>
</dbReference>
<dbReference type="PROSITE" id="PS50860">
    <property type="entry name" value="AA_TRNA_LIGASE_II_ALA"/>
    <property type="match status" value="1"/>
</dbReference>
<dbReference type="GO" id="GO:0004813">
    <property type="term" value="F:alanine-tRNA ligase activity"/>
    <property type="evidence" value="ECO:0007669"/>
    <property type="project" value="UniProtKB-UniRule"/>
</dbReference>
<evidence type="ECO:0000256" key="11">
    <source>
        <dbReference type="ARBA" id="ARBA00023146"/>
    </source>
</evidence>
<proteinExistence type="inferred from homology"/>
<dbReference type="InterPro" id="IPR002318">
    <property type="entry name" value="Ala-tRNA-lgiase_IIc"/>
</dbReference>
<dbReference type="GO" id="GO:0006419">
    <property type="term" value="P:alanyl-tRNA aminoacylation"/>
    <property type="evidence" value="ECO:0007669"/>
    <property type="project" value="UniProtKB-UniRule"/>
</dbReference>
<keyword evidence="11 12" id="KW-0030">Aminoacyl-tRNA synthetase</keyword>
<dbReference type="GO" id="GO:0008270">
    <property type="term" value="F:zinc ion binding"/>
    <property type="evidence" value="ECO:0007669"/>
    <property type="project" value="UniProtKB-UniRule"/>
</dbReference>
<dbReference type="Gene3D" id="3.30.930.10">
    <property type="entry name" value="Bira Bifunctional Protein, Domain 2"/>
    <property type="match status" value="1"/>
</dbReference>
<keyword evidence="5 12" id="KW-0479">Metal-binding</keyword>
<dbReference type="PANTHER" id="PTHR11777:SF9">
    <property type="entry name" value="ALANINE--TRNA LIGASE, CYTOPLASMIC"/>
    <property type="match status" value="1"/>
</dbReference>
<dbReference type="EMBL" id="LWMV01000037">
    <property type="protein sequence ID" value="KZX15449.1"/>
    <property type="molecule type" value="Genomic_DNA"/>
</dbReference>